<dbReference type="Gene3D" id="1.25.40.20">
    <property type="entry name" value="Ankyrin repeat-containing domain"/>
    <property type="match status" value="1"/>
</dbReference>
<dbReference type="SUPFAM" id="SSF48403">
    <property type="entry name" value="Ankyrin repeat"/>
    <property type="match status" value="1"/>
</dbReference>
<evidence type="ECO:0000256" key="4">
    <source>
        <dbReference type="ARBA" id="ARBA00022568"/>
    </source>
</evidence>
<keyword evidence="6" id="KW-0106">Calcium</keyword>
<dbReference type="GO" id="GO:0005886">
    <property type="term" value="C:plasma membrane"/>
    <property type="evidence" value="ECO:0007669"/>
    <property type="project" value="UniProtKB-SubCell"/>
</dbReference>
<dbReference type="PANTHER" id="PTHR10582:SF2">
    <property type="entry name" value="INACTIVE"/>
    <property type="match status" value="1"/>
</dbReference>
<evidence type="ECO:0000256" key="9">
    <source>
        <dbReference type="SAM" id="Phobius"/>
    </source>
</evidence>
<evidence type="ECO:0000256" key="2">
    <source>
        <dbReference type="ARBA" id="ARBA00022448"/>
    </source>
</evidence>
<name>A0AAD5XHN4_9FUNG</name>
<dbReference type="AlphaFoldDB" id="A0AAD5XHN4"/>
<feature type="transmembrane region" description="Helical" evidence="9">
    <location>
        <begin position="705"/>
        <end position="725"/>
    </location>
</feature>
<dbReference type="EMBL" id="JADGJH010000480">
    <property type="protein sequence ID" value="KAJ3128079.1"/>
    <property type="molecule type" value="Genomic_DNA"/>
</dbReference>
<dbReference type="Proteomes" id="UP001211907">
    <property type="component" value="Unassembled WGS sequence"/>
</dbReference>
<evidence type="ECO:0000313" key="11">
    <source>
        <dbReference type="Proteomes" id="UP001211907"/>
    </source>
</evidence>
<dbReference type="SMART" id="SM00248">
    <property type="entry name" value="ANK"/>
    <property type="match status" value="2"/>
</dbReference>
<dbReference type="Pfam" id="PF00023">
    <property type="entry name" value="Ank"/>
    <property type="match status" value="1"/>
</dbReference>
<keyword evidence="10" id="KW-0675">Receptor</keyword>
<protein>
    <submittedName>
        <fullName evidence="10">Transient receptor putative cation channel sub V member 5</fullName>
    </submittedName>
</protein>
<keyword evidence="7" id="KW-0406">Ion transport</keyword>
<evidence type="ECO:0000256" key="1">
    <source>
        <dbReference type="ARBA" id="ARBA00004651"/>
    </source>
</evidence>
<keyword evidence="3" id="KW-1003">Cell membrane</keyword>
<feature type="transmembrane region" description="Helical" evidence="9">
    <location>
        <begin position="600"/>
        <end position="618"/>
    </location>
</feature>
<keyword evidence="9" id="KW-0472">Membrane</keyword>
<keyword evidence="5" id="KW-0677">Repeat</keyword>
<evidence type="ECO:0000256" key="5">
    <source>
        <dbReference type="ARBA" id="ARBA00022737"/>
    </source>
</evidence>
<gene>
    <name evidence="10" type="primary">TRPV5</name>
    <name evidence="10" type="ORF">HK100_009385</name>
</gene>
<dbReference type="InterPro" id="IPR036770">
    <property type="entry name" value="Ankyrin_rpt-contain_sf"/>
</dbReference>
<dbReference type="GO" id="GO:0098703">
    <property type="term" value="P:calcium ion import across plasma membrane"/>
    <property type="evidence" value="ECO:0007669"/>
    <property type="project" value="TreeGrafter"/>
</dbReference>
<evidence type="ECO:0000256" key="6">
    <source>
        <dbReference type="ARBA" id="ARBA00022837"/>
    </source>
</evidence>
<evidence type="ECO:0000256" key="3">
    <source>
        <dbReference type="ARBA" id="ARBA00022475"/>
    </source>
</evidence>
<keyword evidence="9" id="KW-1133">Transmembrane helix</keyword>
<evidence type="ECO:0000256" key="7">
    <source>
        <dbReference type="ARBA" id="ARBA00023065"/>
    </source>
</evidence>
<sequence>MINAVRDHYTQRRYGNGSLRETAVRVHTSGLDYAHVANATKRMVHLNTVTNRKNTGVSARANARGNTVGNTVVDTVLRLFTFVATGGETFGDNKEDFCSEYEALRQSANLDFYARERETDNKVNSEAAIDPHSIWAWVEHAFLNDSDPDPINPIRINANTARSSVESAETLLSFNEQQQEQQQQQDFMSYYYAHRLPFFKTHGFDMLLERGPNGESLLCYALLHGSKKRRLAKFILGIDEYAFSPLDKKFPRLHEIINLTFQGSLYHGEHAGHIVAVVYNDAASLYNSTTNELIPETKEQSAVYWIKQLVQVGGADLTLPRARGSFFAKNEVYLGETVLSFAACMGNKKLVEYLVEEYHVDPSARDSHGNNVLHVLCFWGLYDDALSETLGFDGDDGDDTPAVIKKGSIFEYLCDRRTHFSFEVSGGKQVRPSADELESMRVKVDDLATNYDNETPLLVAIRRGRHRMVEAYLDYKATRVWDFGPIESVRYSINELDTFVNSNEMNHKVGGLTLAVRNNHIKIINLPLFRSLLDAKWELYGKWFFYFDFAIHIFGMILFTLMIAIIPNDSSYYNPSTPPPSRWPIIPSVISDAATARFNAYRIAIELLFLLYNFYSLYEQINKSRYLGENYLRGFGGAENGTQIARIALFIVAVATRAAANWRAENVVWGLYALLSWFATFFYTRGMQQIGPLIIVLMDVMVGDVVQFVRIAALFVIAFGQVFWIQLGPWGDAQYGVLYSGENGTAPEFGTLFSASAGGTEWQKLGGGVWWTLRNFLIAGSSSYDDFRNSNQEFLGIASFYIFSFCVILLINIFIAMVGATFSRVTDQSTDQWLLLRAHLIMQYDESILSKYYKKLDAARLLDNKYVKDSKEQLDVAGFQARFKNTLGLEDPISRIGIPRPIGRHEAISYAQMNKKYSYVHGMGCSYDIFMEVEIRKGGKEKIIKRVNATIDKNSVLNRTKKLKQLSTVQTEKLKRNRRE</sequence>
<comment type="caution">
    <text evidence="10">The sequence shown here is derived from an EMBL/GenBank/DDBJ whole genome shotgun (WGS) entry which is preliminary data.</text>
</comment>
<feature type="transmembrane region" description="Helical" evidence="9">
    <location>
        <begin position="666"/>
        <end position="684"/>
    </location>
</feature>
<reference evidence="10" key="1">
    <citation type="submission" date="2020-05" db="EMBL/GenBank/DDBJ databases">
        <title>Phylogenomic resolution of chytrid fungi.</title>
        <authorList>
            <person name="Stajich J.E."/>
            <person name="Amses K."/>
            <person name="Simmons R."/>
            <person name="Seto K."/>
            <person name="Myers J."/>
            <person name="Bonds A."/>
            <person name="Quandt C.A."/>
            <person name="Barry K."/>
            <person name="Liu P."/>
            <person name="Grigoriev I."/>
            <person name="Longcore J.E."/>
            <person name="James T.Y."/>
        </authorList>
    </citation>
    <scope>NUCLEOTIDE SEQUENCE</scope>
    <source>
        <strain evidence="10">JEL0513</strain>
    </source>
</reference>
<dbReference type="InterPro" id="IPR002110">
    <property type="entry name" value="Ankyrin_rpt"/>
</dbReference>
<feature type="transmembrane region" description="Helical" evidence="9">
    <location>
        <begin position="794"/>
        <end position="815"/>
    </location>
</feature>
<comment type="subcellular location">
    <subcellularLocation>
        <location evidence="1">Cell membrane</location>
        <topology evidence="1">Multi-pass membrane protein</topology>
    </subcellularLocation>
</comment>
<accession>A0AAD5XHN4</accession>
<proteinExistence type="predicted"/>
<keyword evidence="4" id="KW-0109">Calcium transport</keyword>
<keyword evidence="8" id="KW-0407">Ion channel</keyword>
<dbReference type="InterPro" id="IPR024862">
    <property type="entry name" value="TRPV"/>
</dbReference>
<keyword evidence="2" id="KW-0813">Transport</keyword>
<evidence type="ECO:0000256" key="8">
    <source>
        <dbReference type="ARBA" id="ARBA00023303"/>
    </source>
</evidence>
<keyword evidence="11" id="KW-1185">Reference proteome</keyword>
<evidence type="ECO:0000313" key="10">
    <source>
        <dbReference type="EMBL" id="KAJ3128079.1"/>
    </source>
</evidence>
<organism evidence="10 11">
    <name type="scientific">Physocladia obscura</name>
    <dbReference type="NCBI Taxonomy" id="109957"/>
    <lineage>
        <taxon>Eukaryota</taxon>
        <taxon>Fungi</taxon>
        <taxon>Fungi incertae sedis</taxon>
        <taxon>Chytridiomycota</taxon>
        <taxon>Chytridiomycota incertae sedis</taxon>
        <taxon>Chytridiomycetes</taxon>
        <taxon>Chytridiales</taxon>
        <taxon>Chytriomycetaceae</taxon>
        <taxon>Physocladia</taxon>
    </lineage>
</organism>
<keyword evidence="9" id="KW-0812">Transmembrane</keyword>
<feature type="transmembrane region" description="Helical" evidence="9">
    <location>
        <begin position="543"/>
        <end position="566"/>
    </location>
</feature>
<dbReference type="PANTHER" id="PTHR10582">
    <property type="entry name" value="TRANSIENT RECEPTOR POTENTIAL ION CHANNEL PROTEIN"/>
    <property type="match status" value="1"/>
</dbReference>
<dbReference type="GO" id="GO:0005262">
    <property type="term" value="F:calcium channel activity"/>
    <property type="evidence" value="ECO:0007669"/>
    <property type="project" value="TreeGrafter"/>
</dbReference>